<dbReference type="Proteomes" id="UP001165960">
    <property type="component" value="Unassembled WGS sequence"/>
</dbReference>
<comment type="caution">
    <text evidence="1">The sequence shown here is derived from an EMBL/GenBank/DDBJ whole genome shotgun (WGS) entry which is preliminary data.</text>
</comment>
<gene>
    <name evidence="1" type="ORF">DSO57_1025285</name>
</gene>
<keyword evidence="2" id="KW-1185">Reference proteome</keyword>
<protein>
    <submittedName>
        <fullName evidence="1">Uncharacterized protein</fullName>
    </submittedName>
</protein>
<evidence type="ECO:0000313" key="2">
    <source>
        <dbReference type="Proteomes" id="UP001165960"/>
    </source>
</evidence>
<dbReference type="EMBL" id="QTSX02000851">
    <property type="protein sequence ID" value="KAJ9084373.1"/>
    <property type="molecule type" value="Genomic_DNA"/>
</dbReference>
<reference evidence="1" key="1">
    <citation type="submission" date="2022-04" db="EMBL/GenBank/DDBJ databases">
        <title>Genome of the entomopathogenic fungus Entomophthora muscae.</title>
        <authorList>
            <person name="Elya C."/>
            <person name="Lovett B.R."/>
            <person name="Lee E."/>
            <person name="Macias A.M."/>
            <person name="Hajek A.E."/>
            <person name="De Bivort B.L."/>
            <person name="Kasson M.T."/>
            <person name="De Fine Licht H.H."/>
            <person name="Stajich J.E."/>
        </authorList>
    </citation>
    <scope>NUCLEOTIDE SEQUENCE</scope>
    <source>
        <strain evidence="1">Berkeley</strain>
    </source>
</reference>
<evidence type="ECO:0000313" key="1">
    <source>
        <dbReference type="EMBL" id="KAJ9084373.1"/>
    </source>
</evidence>
<proteinExistence type="predicted"/>
<accession>A0ACC2UC32</accession>
<sequence length="365" mass="41716">MNLWFTNLFPYLFLILFHLHTPKRQYPSTGIDSQTPVDKTKAFDYYRPPNTRFGPVHFTEYPANPDHKPWTLEDLQWYTRPNTPKEPYQIVCDSKAITIYPLIFNGKYNNPASYLVPMEPPLTPKPTISTPPTSDATGQNTQFLGVLYLALTGLIDSALPAARPWAVAGKALSYLVKLGLIIWWAMPVPALTPTSPAGAPQYSWYPESLDYAKFEAELMATGEDRNTRYYVLNFFLEIQQGSQTIQAYIDEFLKLKTHTQLEDKLAAIIFRKRVNPAMKNLLKHHTPTLGLEDLFPLYKGLSMNQKSTRTTQHCQTQAPTPNRGGMTPDKVQRHYREGLCFHYHKAGHLTRACPEKTLLLSLWPK</sequence>
<organism evidence="1 2">
    <name type="scientific">Entomophthora muscae</name>
    <dbReference type="NCBI Taxonomy" id="34485"/>
    <lineage>
        <taxon>Eukaryota</taxon>
        <taxon>Fungi</taxon>
        <taxon>Fungi incertae sedis</taxon>
        <taxon>Zoopagomycota</taxon>
        <taxon>Entomophthoromycotina</taxon>
        <taxon>Entomophthoromycetes</taxon>
        <taxon>Entomophthorales</taxon>
        <taxon>Entomophthoraceae</taxon>
        <taxon>Entomophthora</taxon>
    </lineage>
</organism>
<name>A0ACC2UC32_9FUNG</name>